<dbReference type="GO" id="GO:0005524">
    <property type="term" value="F:ATP binding"/>
    <property type="evidence" value="ECO:0007669"/>
    <property type="project" value="UniProtKB-UniRule"/>
</dbReference>
<feature type="compositionally biased region" description="Basic and acidic residues" evidence="4">
    <location>
        <begin position="128"/>
        <end position="137"/>
    </location>
</feature>
<dbReference type="GO" id="GO:0010008">
    <property type="term" value="C:endosome membrane"/>
    <property type="evidence" value="ECO:0007669"/>
    <property type="project" value="TreeGrafter"/>
</dbReference>
<dbReference type="InterPro" id="IPR044769">
    <property type="entry name" value="PIKfyve_PIPKc"/>
</dbReference>
<feature type="domain" description="PIPK" evidence="5">
    <location>
        <begin position="110"/>
        <end position="442"/>
    </location>
</feature>
<evidence type="ECO:0000256" key="1">
    <source>
        <dbReference type="ARBA" id="ARBA00022741"/>
    </source>
</evidence>
<keyword evidence="1 3" id="KW-0547">Nucleotide-binding</keyword>
<dbReference type="GO" id="GO:0046854">
    <property type="term" value="P:phosphatidylinositol phosphate biosynthetic process"/>
    <property type="evidence" value="ECO:0007669"/>
    <property type="project" value="TreeGrafter"/>
</dbReference>
<evidence type="ECO:0000313" key="7">
    <source>
        <dbReference type="Proteomes" id="UP001163046"/>
    </source>
</evidence>
<sequence length="494" mass="57290">TNEYNERLHDIQRTLSDIKNGATREHLQSKSDFSKSMEVQTQLDLPCGSDKYIRVNSGSDSGEGYVHLDIVNPETGQDGDTTSVISDKLEFMNNSQEFTTERESQSTPHVTQHITNHGKLNKVKHTAGQKDDAKKTENNTTQDNPVQDDIDLVEFGFQRKDANPAVDFHVKHQFADNACRFYCSIYYAEQFRLLRKRIFPDGEEKYIRSLQHSVAWGAQGGKSGSAFFKSFDDRFVMKQMSRQELQCFLEFAPHYFRYINKALDEQRPTLLAKILGLYRIGYKNSQTNATMRQDVLVMENLFYDRKIDKTFDLKGSMRSRYVQTSGLKNDVLLDENLLEMIRESPIFFRPHSKAILSRAIHNDTEFLAQQMVMDYSLLVGIDEARSELVTGIIDFIRTFTWDKKLEMYVKASGILGGQGRMPTVVSPELYRTRFTEAMHRTRFTEAMHRYFLMVPDKWTAVVSPELYGTRFTEAMHRYFLMVPDKWTRLGNDLD</sequence>
<keyword evidence="2 3" id="KW-0067">ATP-binding</keyword>
<keyword evidence="7" id="KW-1185">Reference proteome</keyword>
<dbReference type="PANTHER" id="PTHR45748">
    <property type="entry name" value="1-PHOSPHATIDYLINOSITOL 3-PHOSPHATE 5-KINASE-RELATED"/>
    <property type="match status" value="1"/>
</dbReference>
<dbReference type="CDD" id="cd17300">
    <property type="entry name" value="PIPKc_PIKfyve"/>
    <property type="match status" value="1"/>
</dbReference>
<dbReference type="Pfam" id="PF01504">
    <property type="entry name" value="PIP5K"/>
    <property type="match status" value="1"/>
</dbReference>
<dbReference type="AlphaFoldDB" id="A0A9X0CDC3"/>
<dbReference type="InterPro" id="IPR027484">
    <property type="entry name" value="PInositol-4-P-5-kinase_N"/>
</dbReference>
<evidence type="ECO:0000259" key="5">
    <source>
        <dbReference type="PROSITE" id="PS51455"/>
    </source>
</evidence>
<evidence type="ECO:0000256" key="4">
    <source>
        <dbReference type="SAM" id="MobiDB-lite"/>
    </source>
</evidence>
<keyword evidence="3" id="KW-0418">Kinase</keyword>
<gene>
    <name evidence="6" type="ORF">OS493_039621</name>
</gene>
<feature type="compositionally biased region" description="Polar residues" evidence="4">
    <location>
        <begin position="105"/>
        <end position="115"/>
    </location>
</feature>
<dbReference type="InterPro" id="IPR027483">
    <property type="entry name" value="PInositol-4-P-4/5-kinase_C_sf"/>
</dbReference>
<evidence type="ECO:0000256" key="3">
    <source>
        <dbReference type="PROSITE-ProRule" id="PRU00781"/>
    </source>
</evidence>
<name>A0A9X0CDC3_9CNID</name>
<organism evidence="6 7">
    <name type="scientific">Desmophyllum pertusum</name>
    <dbReference type="NCBI Taxonomy" id="174260"/>
    <lineage>
        <taxon>Eukaryota</taxon>
        <taxon>Metazoa</taxon>
        <taxon>Cnidaria</taxon>
        <taxon>Anthozoa</taxon>
        <taxon>Hexacorallia</taxon>
        <taxon>Scleractinia</taxon>
        <taxon>Caryophylliina</taxon>
        <taxon>Caryophylliidae</taxon>
        <taxon>Desmophyllum</taxon>
    </lineage>
</organism>
<reference evidence="6" key="1">
    <citation type="submission" date="2023-01" db="EMBL/GenBank/DDBJ databases">
        <title>Genome assembly of the deep-sea coral Lophelia pertusa.</title>
        <authorList>
            <person name="Herrera S."/>
            <person name="Cordes E."/>
        </authorList>
    </citation>
    <scope>NUCLEOTIDE SEQUENCE</scope>
    <source>
        <strain evidence="6">USNM1676648</strain>
        <tissue evidence="6">Polyp</tissue>
    </source>
</reference>
<dbReference type="InterPro" id="IPR002498">
    <property type="entry name" value="PInositol-4-P-4/5-kinase_core"/>
</dbReference>
<feature type="region of interest" description="Disordered" evidence="4">
    <location>
        <begin position="98"/>
        <end position="146"/>
    </location>
</feature>
<dbReference type="EMBL" id="MU827995">
    <property type="protein sequence ID" value="KAJ7312524.1"/>
    <property type="molecule type" value="Genomic_DNA"/>
</dbReference>
<proteinExistence type="predicted"/>
<evidence type="ECO:0000256" key="2">
    <source>
        <dbReference type="ARBA" id="ARBA00022840"/>
    </source>
</evidence>
<dbReference type="PROSITE" id="PS51455">
    <property type="entry name" value="PIPK"/>
    <property type="match status" value="1"/>
</dbReference>
<protein>
    <recommendedName>
        <fullName evidence="5">PIPK domain-containing protein</fullName>
    </recommendedName>
</protein>
<dbReference type="Gene3D" id="3.30.800.10">
    <property type="entry name" value="Phosphatidylinositol Phosphate Kinase II Beta"/>
    <property type="match status" value="1"/>
</dbReference>
<accession>A0A9X0CDC3</accession>
<dbReference type="PANTHER" id="PTHR45748:SF7">
    <property type="entry name" value="1-PHOSPHATIDYLINOSITOL 3-PHOSPHATE 5-KINASE-RELATED"/>
    <property type="match status" value="1"/>
</dbReference>
<dbReference type="OrthoDB" id="6021339at2759"/>
<comment type="caution">
    <text evidence="6">The sequence shown here is derived from an EMBL/GenBank/DDBJ whole genome shotgun (WGS) entry which is preliminary data.</text>
</comment>
<dbReference type="FunFam" id="3.30.810.10:FF:000001">
    <property type="entry name" value="1-phosphatidylinositol 3-phosphate 5-kinase FAB1"/>
    <property type="match status" value="1"/>
</dbReference>
<feature type="non-terminal residue" evidence="6">
    <location>
        <position position="494"/>
    </location>
</feature>
<dbReference type="FunFam" id="3.30.800.10:FF:000004">
    <property type="entry name" value="1-phosphatidylinositol 3-phosphate 5-kinase isoform X1"/>
    <property type="match status" value="1"/>
</dbReference>
<dbReference type="SMART" id="SM00330">
    <property type="entry name" value="PIPKc"/>
    <property type="match status" value="1"/>
</dbReference>
<evidence type="ECO:0000313" key="6">
    <source>
        <dbReference type="EMBL" id="KAJ7312524.1"/>
    </source>
</evidence>
<dbReference type="GO" id="GO:0000285">
    <property type="term" value="F:1-phosphatidylinositol-3-phosphate 5-kinase activity"/>
    <property type="evidence" value="ECO:0007669"/>
    <property type="project" value="InterPro"/>
</dbReference>
<dbReference type="SUPFAM" id="SSF56104">
    <property type="entry name" value="SAICAR synthase-like"/>
    <property type="match status" value="1"/>
</dbReference>
<dbReference type="Proteomes" id="UP001163046">
    <property type="component" value="Unassembled WGS sequence"/>
</dbReference>
<dbReference type="Gene3D" id="3.30.810.10">
    <property type="entry name" value="2-Layer Sandwich"/>
    <property type="match status" value="1"/>
</dbReference>
<keyword evidence="3" id="KW-0808">Transferase</keyword>